<protein>
    <submittedName>
        <fullName evidence="1">Uncharacterized protein</fullName>
    </submittedName>
</protein>
<evidence type="ECO:0000313" key="1">
    <source>
        <dbReference type="EMBL" id="KAJ1882673.1"/>
    </source>
</evidence>
<comment type="caution">
    <text evidence="1">The sequence shown here is derived from an EMBL/GenBank/DDBJ whole genome shotgun (WGS) entry which is preliminary data.</text>
</comment>
<feature type="non-terminal residue" evidence="1">
    <location>
        <position position="1"/>
    </location>
</feature>
<dbReference type="EMBL" id="JANBPG010003209">
    <property type="protein sequence ID" value="KAJ1882673.1"/>
    <property type="molecule type" value="Genomic_DNA"/>
</dbReference>
<organism evidence="1 2">
    <name type="scientific">Kickxella alabastrina</name>
    <dbReference type="NCBI Taxonomy" id="61397"/>
    <lineage>
        <taxon>Eukaryota</taxon>
        <taxon>Fungi</taxon>
        <taxon>Fungi incertae sedis</taxon>
        <taxon>Zoopagomycota</taxon>
        <taxon>Kickxellomycotina</taxon>
        <taxon>Kickxellomycetes</taxon>
        <taxon>Kickxellales</taxon>
        <taxon>Kickxellaceae</taxon>
        <taxon>Kickxella</taxon>
    </lineage>
</organism>
<keyword evidence="2" id="KW-1185">Reference proteome</keyword>
<accession>A0ACC1I117</accession>
<reference evidence="1" key="1">
    <citation type="submission" date="2022-07" db="EMBL/GenBank/DDBJ databases">
        <title>Phylogenomic reconstructions and comparative analyses of Kickxellomycotina fungi.</title>
        <authorList>
            <person name="Reynolds N.K."/>
            <person name="Stajich J.E."/>
            <person name="Barry K."/>
            <person name="Grigoriev I.V."/>
            <person name="Crous P."/>
            <person name="Smith M.E."/>
        </authorList>
    </citation>
    <scope>NUCLEOTIDE SEQUENCE</scope>
    <source>
        <strain evidence="1">Benny 63K</strain>
    </source>
</reference>
<name>A0ACC1I117_9FUNG</name>
<proteinExistence type="predicted"/>
<sequence>CLLDLLDMCEIHPCITWGVMRQMFCYLGGEMFNRVLTTRDFCSRSQAMQVRMNLTQINDWVRTHSKRLVIPHTKISKGVSEGSAVQVPIDSSVSAPPLPTAESLLYKAFFDPLVELLELLQCLTHLPDLGEYFETIAKMQNLNILQQETAVANYRYEVQERRINGEIVAYLESVAKEIRDGQRADREKQSLERASRRSSASVFSERRTMDGRPSLLSLDLTTGGQRGVGGLVRFSAEPAVNAGLASDVSGYAERASGSHSRDTSLNIPMSRLSSESMARSPTSSSGMVSMMPPLASSSAAGPGAGAGPVTVTRGRAGGRTTARRGLLLPIARPGSTVGAKPSARSLFAGQSAGGSAGPNSTSIVNTRLSESLEPISETSSVISLQRSSMTIDTNDECSDDGGSNRSVCLSGSLSSDVFSSQSAHRPTTAPVNGGGWAKSNIESNFTNCESLSSSLRGPKGKKCMPENMSELLDSMELLPFAVPTSRDWLAWWQAQSAGLVQSSSSGIDSKHSREWSNETVSFYRNRQSLPQSLQQQNMTGDAAAAAAISLKSVVGAGEKSRSELAPVVPSEFLNVLNQIV</sequence>
<dbReference type="Proteomes" id="UP001150581">
    <property type="component" value="Unassembled WGS sequence"/>
</dbReference>
<evidence type="ECO:0000313" key="2">
    <source>
        <dbReference type="Proteomes" id="UP001150581"/>
    </source>
</evidence>
<gene>
    <name evidence="1" type="ORF">LPJ66_011121</name>
</gene>